<dbReference type="PROSITE" id="PS01231">
    <property type="entry name" value="TRMA_2"/>
    <property type="match status" value="1"/>
</dbReference>
<comment type="caution">
    <text evidence="8">The sequence shown here is derived from an EMBL/GenBank/DDBJ whole genome shotgun (WGS) entry which is preliminary data.</text>
</comment>
<evidence type="ECO:0000313" key="8">
    <source>
        <dbReference type="EMBL" id="KAH9836655.1"/>
    </source>
</evidence>
<dbReference type="GeneID" id="71999912"/>
<dbReference type="RefSeq" id="XP_047778893.1">
    <property type="nucleotide sequence ID" value="XM_047919180.1"/>
</dbReference>
<dbReference type="Gene3D" id="2.40.50.140">
    <property type="entry name" value="Nucleic acid-binding proteins"/>
    <property type="match status" value="1"/>
</dbReference>
<dbReference type="InterPro" id="IPR029063">
    <property type="entry name" value="SAM-dependent_MTases_sf"/>
</dbReference>
<feature type="domain" description="TRAM" evidence="7">
    <location>
        <begin position="165"/>
        <end position="227"/>
    </location>
</feature>
<evidence type="ECO:0000256" key="1">
    <source>
        <dbReference type="ARBA" id="ARBA00022603"/>
    </source>
</evidence>
<evidence type="ECO:0000256" key="5">
    <source>
        <dbReference type="PROSITE-ProRule" id="PRU10015"/>
    </source>
</evidence>
<dbReference type="PANTHER" id="PTHR11061">
    <property type="entry name" value="RNA M5U METHYLTRANSFERASE"/>
    <property type="match status" value="1"/>
</dbReference>
<keyword evidence="9" id="KW-1185">Reference proteome</keyword>
<feature type="region of interest" description="Disordered" evidence="6">
    <location>
        <begin position="24"/>
        <end position="125"/>
    </location>
</feature>
<sequence length="645" mass="71334">MLARSLRRAHLLSLPARRRACPAAMAAVRSSSTEPVPDRPEKRPRLDSAEPAMHIAVEPSPPLPVDSAAVEVDSGPADYARNPPPNSLHPAAEPAQPEPQQTNRQPSTALSKRAKRRRVRSSKRRLQAEPFTGEWIVAYEAGKLLGKDVVEQAVAESRDWDPPFEDVRSCVLELTVSRLSSTGDSLSVAPAPHRPWVIITPHAMPGEKIRVRVHQHARMYSYADLLEVIEPNPEWRDMSRVKCKYFGKCGGCQFQMLSYEKQLELKREVVVRAYESFSNLPSSAVPKVSPTIGSPLQYNYRTKLTPHFEAPKYSQGTVPPIGFNIVKTRKVMDIEECPIATEPINAAYKPLREQIIDNIYTYKKGVSLCLRDSLELTPLPSGSPSPARRLSPMLVPLVAQQRSPSPPPFPTAPPNEKHICTTDHKATVRERVGDKIFEFGAGSFFQNNNSILVPLTSYVRSAIFNGQAPIATNASAAPPSPPRRVPTHLIDAYCGSGLFAITLAQRFYKVAGIEIAAESIAAATRNAELNHLRPEQCTFLEGDAADVFRTVADFPRERTALIIDPPRKGTDDKFISQMIAFGCETVVYVSCNVHTQARDVGMIIRKSEQNGVGPDKRKYVLESVRGFDLFPQTAHVESVAVLRLA</sequence>
<feature type="compositionally biased region" description="Basic residues" evidence="6">
    <location>
        <begin position="112"/>
        <end position="125"/>
    </location>
</feature>
<comment type="similarity">
    <text evidence="4">Belongs to the class I-like SAM-binding methyltransferase superfamily. RNA M5U methyltransferase family.</text>
</comment>
<dbReference type="EMBL" id="JADCUA010000010">
    <property type="protein sequence ID" value="KAH9836655.1"/>
    <property type="molecule type" value="Genomic_DNA"/>
</dbReference>
<evidence type="ECO:0000259" key="7">
    <source>
        <dbReference type="PROSITE" id="PS50926"/>
    </source>
</evidence>
<evidence type="ECO:0000256" key="3">
    <source>
        <dbReference type="ARBA" id="ARBA00022691"/>
    </source>
</evidence>
<feature type="compositionally biased region" description="Low complexity" evidence="6">
    <location>
        <begin position="90"/>
        <end position="101"/>
    </location>
</feature>
<dbReference type="PROSITE" id="PS01230">
    <property type="entry name" value="TRMA_1"/>
    <property type="match status" value="1"/>
</dbReference>
<proteinExistence type="inferred from homology"/>
<dbReference type="SUPFAM" id="SSF53335">
    <property type="entry name" value="S-adenosyl-L-methionine-dependent methyltransferases"/>
    <property type="match status" value="1"/>
</dbReference>
<dbReference type="PROSITE" id="PS50926">
    <property type="entry name" value="TRAM"/>
    <property type="match status" value="1"/>
</dbReference>
<evidence type="ECO:0000256" key="4">
    <source>
        <dbReference type="PROSITE-ProRule" id="PRU01024"/>
    </source>
</evidence>
<dbReference type="InterPro" id="IPR012340">
    <property type="entry name" value="NA-bd_OB-fold"/>
</dbReference>
<evidence type="ECO:0000256" key="6">
    <source>
        <dbReference type="SAM" id="MobiDB-lite"/>
    </source>
</evidence>
<feature type="active site" description="Nucleophile" evidence="4">
    <location>
        <position position="591"/>
    </location>
</feature>
<dbReference type="InterPro" id="IPR030390">
    <property type="entry name" value="MeTrfase_TrmA_AS"/>
</dbReference>
<dbReference type="PROSITE" id="PS51687">
    <property type="entry name" value="SAM_MT_RNA_M5U"/>
    <property type="match status" value="1"/>
</dbReference>
<dbReference type="GO" id="GO:0008168">
    <property type="term" value="F:methyltransferase activity"/>
    <property type="evidence" value="ECO:0007669"/>
    <property type="project" value="UniProtKB-KW"/>
</dbReference>
<feature type="binding site" evidence="4">
    <location>
        <position position="446"/>
    </location>
    <ligand>
        <name>S-adenosyl-L-methionine</name>
        <dbReference type="ChEBI" id="CHEBI:59789"/>
    </ligand>
</feature>
<dbReference type="Gene3D" id="3.40.50.150">
    <property type="entry name" value="Vaccinia Virus protein VP39"/>
    <property type="match status" value="2"/>
</dbReference>
<dbReference type="GO" id="GO:0032259">
    <property type="term" value="P:methylation"/>
    <property type="evidence" value="ECO:0007669"/>
    <property type="project" value="UniProtKB-KW"/>
</dbReference>
<evidence type="ECO:0000313" key="9">
    <source>
        <dbReference type="Proteomes" id="UP000814176"/>
    </source>
</evidence>
<feature type="compositionally biased region" description="Basic and acidic residues" evidence="6">
    <location>
        <begin position="36"/>
        <end position="48"/>
    </location>
</feature>
<protein>
    <submittedName>
        <fullName evidence="8">S-adenosyl-L-methionine-dependent methyltransferase</fullName>
    </submittedName>
</protein>
<reference evidence="8 9" key="1">
    <citation type="journal article" date="2021" name="Environ. Microbiol.">
        <title>Gene family expansions and transcriptome signatures uncover fungal adaptations to wood decay.</title>
        <authorList>
            <person name="Hage H."/>
            <person name="Miyauchi S."/>
            <person name="Viragh M."/>
            <person name="Drula E."/>
            <person name="Min B."/>
            <person name="Chaduli D."/>
            <person name="Navarro D."/>
            <person name="Favel A."/>
            <person name="Norest M."/>
            <person name="Lesage-Meessen L."/>
            <person name="Balint B."/>
            <person name="Merenyi Z."/>
            <person name="de Eugenio L."/>
            <person name="Morin E."/>
            <person name="Martinez A.T."/>
            <person name="Baldrian P."/>
            <person name="Stursova M."/>
            <person name="Martinez M.J."/>
            <person name="Novotny C."/>
            <person name="Magnuson J.K."/>
            <person name="Spatafora J.W."/>
            <person name="Maurice S."/>
            <person name="Pangilinan J."/>
            <person name="Andreopoulos W."/>
            <person name="LaButti K."/>
            <person name="Hundley H."/>
            <person name="Na H."/>
            <person name="Kuo A."/>
            <person name="Barry K."/>
            <person name="Lipzen A."/>
            <person name="Henrissat B."/>
            <person name="Riley R."/>
            <person name="Ahrendt S."/>
            <person name="Nagy L.G."/>
            <person name="Grigoriev I.V."/>
            <person name="Martin F."/>
            <person name="Rosso M.N."/>
        </authorList>
    </citation>
    <scope>NUCLEOTIDE SEQUENCE [LARGE SCALE GENOMIC DNA]</scope>
    <source>
        <strain evidence="8 9">CIRM-BRFM 1785</strain>
    </source>
</reference>
<dbReference type="Pfam" id="PF05958">
    <property type="entry name" value="tRNA_U5-meth_tr"/>
    <property type="match status" value="1"/>
</dbReference>
<dbReference type="InterPro" id="IPR002792">
    <property type="entry name" value="TRAM_dom"/>
</dbReference>
<organism evidence="8 9">
    <name type="scientific">Rhodofomes roseus</name>
    <dbReference type="NCBI Taxonomy" id="34475"/>
    <lineage>
        <taxon>Eukaryota</taxon>
        <taxon>Fungi</taxon>
        <taxon>Dikarya</taxon>
        <taxon>Basidiomycota</taxon>
        <taxon>Agaricomycotina</taxon>
        <taxon>Agaricomycetes</taxon>
        <taxon>Polyporales</taxon>
        <taxon>Rhodofomes</taxon>
    </lineage>
</organism>
<name>A0ABQ8KFU6_9APHY</name>
<dbReference type="Proteomes" id="UP000814176">
    <property type="component" value="Unassembled WGS sequence"/>
</dbReference>
<dbReference type="InterPro" id="IPR010280">
    <property type="entry name" value="U5_MeTrfase_fam"/>
</dbReference>
<dbReference type="InterPro" id="IPR030391">
    <property type="entry name" value="MeTrfase_TrmA_CS"/>
</dbReference>
<dbReference type="PANTHER" id="PTHR11061:SF30">
    <property type="entry name" value="TRNA (URACIL(54)-C(5))-METHYLTRANSFERASE"/>
    <property type="match status" value="1"/>
</dbReference>
<dbReference type="PROSITE" id="PS51622">
    <property type="entry name" value="SAM_MT_RNA_M5U_2"/>
    <property type="match status" value="1"/>
</dbReference>
<keyword evidence="3 4" id="KW-0949">S-adenosyl-L-methionine</keyword>
<feature type="binding site" evidence="4">
    <location>
        <position position="564"/>
    </location>
    <ligand>
        <name>S-adenosyl-L-methionine</name>
        <dbReference type="ChEBI" id="CHEBI:59789"/>
    </ligand>
</feature>
<evidence type="ECO:0000256" key="2">
    <source>
        <dbReference type="ARBA" id="ARBA00022679"/>
    </source>
</evidence>
<accession>A0ABQ8KFU6</accession>
<keyword evidence="2 4" id="KW-0808">Transferase</keyword>
<dbReference type="InterPro" id="IPR025795">
    <property type="entry name" value="tRNA_(uracil-5-)_MeTrfase"/>
</dbReference>
<gene>
    <name evidence="8" type="ORF">C8Q71DRAFT_53348</name>
</gene>
<feature type="binding site" evidence="4">
    <location>
        <position position="514"/>
    </location>
    <ligand>
        <name>S-adenosyl-L-methionine</name>
        <dbReference type="ChEBI" id="CHEBI:59789"/>
    </ligand>
</feature>
<feature type="binding site" evidence="4">
    <location>
        <position position="493"/>
    </location>
    <ligand>
        <name>S-adenosyl-L-methionine</name>
        <dbReference type="ChEBI" id="CHEBI:59789"/>
    </ligand>
</feature>
<keyword evidence="1 4" id="KW-0489">Methyltransferase</keyword>
<feature type="active site" evidence="5">
    <location>
        <position position="591"/>
    </location>
</feature>